<dbReference type="RefSeq" id="WP_101554512.1">
    <property type="nucleotide sequence ID" value="NZ_FXYY01000007.1"/>
</dbReference>
<gene>
    <name evidence="2" type="ORF">BLIN9172_01514</name>
</gene>
<evidence type="ECO:0000256" key="1">
    <source>
        <dbReference type="ARBA" id="ARBA00023186"/>
    </source>
</evidence>
<evidence type="ECO:0000313" key="3">
    <source>
        <dbReference type="Proteomes" id="UP000234641"/>
    </source>
</evidence>
<protein>
    <submittedName>
        <fullName evidence="2">Urease accessory protein</fullName>
    </submittedName>
</protein>
<dbReference type="InterPro" id="IPR002669">
    <property type="entry name" value="UreD"/>
</dbReference>
<accession>A0A2H1IWR5</accession>
<name>A0A2H1IWR5_BRELN</name>
<keyword evidence="1" id="KW-0143">Chaperone</keyword>
<evidence type="ECO:0000313" key="2">
    <source>
        <dbReference type="EMBL" id="SMX79598.1"/>
    </source>
</evidence>
<dbReference type="Proteomes" id="UP000234641">
    <property type="component" value="Unassembled WGS sequence"/>
</dbReference>
<dbReference type="EMBL" id="FXYY01000007">
    <property type="protein sequence ID" value="SMX79598.1"/>
    <property type="molecule type" value="Genomic_DNA"/>
</dbReference>
<sequence length="243" mass="25604">MTTIAVTEAAPGGRLKVRLAPGLLQPRLVTRTAGFAHVALVAGGATLLGGDSVSIRVEVGAGCTLRIEDIGGTVAYPSTGRLSEWTVDAVVGDGGVLVWESFPFVVADRAHVRRRTTVRRGADAQVCLRETLVLGRTGEAGGRIVSTTDIRDVDGTPFFVEELSLDGGHPQPGVLGQSRVLDTAIMIGAEPEAEATPTGTHEGHVLVLARPGAVARAIGSATHAAHVDDRWRRWTNRAERRTE</sequence>
<dbReference type="GO" id="GO:0016151">
    <property type="term" value="F:nickel cation binding"/>
    <property type="evidence" value="ECO:0007669"/>
    <property type="project" value="InterPro"/>
</dbReference>
<proteinExistence type="predicted"/>
<dbReference type="AlphaFoldDB" id="A0A2H1IWR5"/>
<organism evidence="2 3">
    <name type="scientific">Brevibacterium linens ATCC 9172</name>
    <dbReference type="NCBI Taxonomy" id="1255617"/>
    <lineage>
        <taxon>Bacteria</taxon>
        <taxon>Bacillati</taxon>
        <taxon>Actinomycetota</taxon>
        <taxon>Actinomycetes</taxon>
        <taxon>Micrococcales</taxon>
        <taxon>Brevibacteriaceae</taxon>
        <taxon>Brevibacterium</taxon>
    </lineage>
</organism>
<reference evidence="2 3" key="1">
    <citation type="submission" date="2017-03" db="EMBL/GenBank/DDBJ databases">
        <authorList>
            <person name="Afonso C.L."/>
            <person name="Miller P.J."/>
            <person name="Scott M.A."/>
            <person name="Spackman E."/>
            <person name="Goraichik I."/>
            <person name="Dimitrov K.M."/>
            <person name="Suarez D.L."/>
            <person name="Swayne D.E."/>
        </authorList>
    </citation>
    <scope>NUCLEOTIDE SEQUENCE [LARGE SCALE GENOMIC DNA]</scope>
    <source>
        <strain evidence="2 3">ATCC 9172</strain>
    </source>
</reference>
<dbReference type="Pfam" id="PF01774">
    <property type="entry name" value="UreD"/>
    <property type="match status" value="1"/>
</dbReference>